<dbReference type="InterPro" id="IPR027574">
    <property type="entry name" value="Thiaminase_II"/>
</dbReference>
<dbReference type="EMBL" id="HG793131">
    <property type="protein sequence ID" value="CDK29528.1"/>
    <property type="molecule type" value="Genomic_DNA"/>
</dbReference>
<dbReference type="GO" id="GO:0050334">
    <property type="term" value="F:thiaminase activity"/>
    <property type="evidence" value="ECO:0007669"/>
    <property type="project" value="InterPro"/>
</dbReference>
<name>W6MT39_9ASCO</name>
<dbReference type="GeneID" id="34522901"/>
<keyword evidence="4" id="KW-1185">Reference proteome</keyword>
<proteinExistence type="predicted"/>
<dbReference type="GO" id="GO:0008902">
    <property type="term" value="F:hydroxymethylpyrimidine kinase activity"/>
    <property type="evidence" value="ECO:0007669"/>
    <property type="project" value="TreeGrafter"/>
</dbReference>
<evidence type="ECO:0000259" key="1">
    <source>
        <dbReference type="Pfam" id="PF03070"/>
    </source>
</evidence>
<dbReference type="PANTHER" id="PTHR20858">
    <property type="entry name" value="PHOSPHOMETHYLPYRIMIDINE KINASE"/>
    <property type="match status" value="1"/>
</dbReference>
<dbReference type="SUPFAM" id="SSF48613">
    <property type="entry name" value="Heme oxygenase-like"/>
    <property type="match status" value="1"/>
</dbReference>
<dbReference type="CDD" id="cd01169">
    <property type="entry name" value="HMPP_kinase"/>
    <property type="match status" value="1"/>
</dbReference>
<evidence type="ECO:0000313" key="4">
    <source>
        <dbReference type="Proteomes" id="UP000019384"/>
    </source>
</evidence>
<dbReference type="InterPro" id="IPR004399">
    <property type="entry name" value="HMP/HMP-P_kinase_dom"/>
</dbReference>
<reference evidence="3" key="1">
    <citation type="submission" date="2013-12" db="EMBL/GenBank/DDBJ databases">
        <authorList>
            <person name="Genoscope - CEA"/>
        </authorList>
    </citation>
    <scope>NUCLEOTIDE SEQUENCE</scope>
    <source>
        <strain evidence="3">CBS 1993</strain>
    </source>
</reference>
<organism evidence="3 4">
    <name type="scientific">Kuraishia capsulata CBS 1993</name>
    <dbReference type="NCBI Taxonomy" id="1382522"/>
    <lineage>
        <taxon>Eukaryota</taxon>
        <taxon>Fungi</taxon>
        <taxon>Dikarya</taxon>
        <taxon>Ascomycota</taxon>
        <taxon>Saccharomycotina</taxon>
        <taxon>Pichiomycetes</taxon>
        <taxon>Pichiales</taxon>
        <taxon>Pichiaceae</taxon>
        <taxon>Kuraishia</taxon>
    </lineage>
</organism>
<dbReference type="Pfam" id="PF08543">
    <property type="entry name" value="Phos_pyr_kin"/>
    <property type="match status" value="1"/>
</dbReference>
<dbReference type="GO" id="GO:0009228">
    <property type="term" value="P:thiamine biosynthetic process"/>
    <property type="evidence" value="ECO:0007669"/>
    <property type="project" value="InterPro"/>
</dbReference>
<dbReference type="OrthoDB" id="10028886at2759"/>
<dbReference type="STRING" id="1382522.W6MT39"/>
<evidence type="ECO:0008006" key="5">
    <source>
        <dbReference type="Google" id="ProtNLM"/>
    </source>
</evidence>
<dbReference type="NCBIfam" id="TIGR00097">
    <property type="entry name" value="HMP-P_kinase"/>
    <property type="match status" value="1"/>
</dbReference>
<dbReference type="NCBIfam" id="TIGR04306">
    <property type="entry name" value="salvage_TenA"/>
    <property type="match status" value="1"/>
</dbReference>
<feature type="domain" description="Pyridoxamine kinase/Phosphomethylpyrimidine kinase" evidence="2">
    <location>
        <begin position="32"/>
        <end position="303"/>
    </location>
</feature>
<dbReference type="InterPro" id="IPR004305">
    <property type="entry name" value="Thiaminase-2/PQQC"/>
</dbReference>
<feature type="domain" description="Thiaminase-2/PQQC" evidence="1">
    <location>
        <begin position="336"/>
        <end position="541"/>
    </location>
</feature>
<evidence type="ECO:0000259" key="2">
    <source>
        <dbReference type="Pfam" id="PF08543"/>
    </source>
</evidence>
<dbReference type="RefSeq" id="XP_022461513.1">
    <property type="nucleotide sequence ID" value="XM_022602351.1"/>
</dbReference>
<dbReference type="InterPro" id="IPR029056">
    <property type="entry name" value="Ribokinase-like"/>
</dbReference>
<dbReference type="InterPro" id="IPR016084">
    <property type="entry name" value="Haem_Oase-like_multi-hlx"/>
</dbReference>
<dbReference type="SUPFAM" id="SSF53613">
    <property type="entry name" value="Ribokinase-like"/>
    <property type="match status" value="1"/>
</dbReference>
<dbReference type="Gene3D" id="1.20.910.10">
    <property type="entry name" value="Heme oxygenase-like"/>
    <property type="match status" value="1"/>
</dbReference>
<dbReference type="GO" id="GO:0005829">
    <property type="term" value="C:cytosol"/>
    <property type="evidence" value="ECO:0007669"/>
    <property type="project" value="TreeGrafter"/>
</dbReference>
<dbReference type="CDD" id="cd19367">
    <property type="entry name" value="TenA_C_ScTHI20-like"/>
    <property type="match status" value="1"/>
</dbReference>
<dbReference type="GO" id="GO:0008972">
    <property type="term" value="F:phosphomethylpyrimidine kinase activity"/>
    <property type="evidence" value="ECO:0007669"/>
    <property type="project" value="InterPro"/>
</dbReference>
<dbReference type="PANTHER" id="PTHR20858:SF17">
    <property type="entry name" value="HYDROXYMETHYLPYRIMIDINE_PHOSPHOMETHYLPYRIMIDINE KINASE THI20-RELATED"/>
    <property type="match status" value="1"/>
</dbReference>
<protein>
    <recommendedName>
        <fullName evidence="5">Pyridoxamine kinase/Phosphomethylpyrimidine kinase domain-containing protein</fullName>
    </recommendedName>
</protein>
<evidence type="ECO:0000313" key="3">
    <source>
        <dbReference type="EMBL" id="CDK29528.1"/>
    </source>
</evidence>
<accession>W6MT39</accession>
<dbReference type="Pfam" id="PF03070">
    <property type="entry name" value="TENA_THI-4"/>
    <property type="match status" value="1"/>
</dbReference>
<dbReference type="Gene3D" id="3.40.1190.20">
    <property type="match status" value="1"/>
</dbReference>
<sequence length="546" mass="59440">MTIDTEIVDLRYLSSSVTNTTLPTVLTVAGSDSSGGAGIEADIKTITAHGCYALTCITALTAQNTTGVKAIYPTPKESINGILEANFSDINVNVVKTGLLTAEAAELLPKYLEKYHKGKPLVVDPVIVAASGDSLAKIEDLKISIDNLFRKATIITPNIEECGAIVSTLRNLSTIAPCNISTVEDLKVIAKTIQEGTKCVGVLVKGGHCPFDSEGISVKVSKKSPVSVFDVFYEGHTQNFTVFKANYIVTKSSHGTGCTLASAIAANLGRGLKMKFAVDSALKYVHSGILSADSTFGKGSIGPLNHIFHVAAPIAIASASRLPFTEGHFVDYLLGHPIVKPVYERYIHHDFVRRVADGSLERSKFEHYLQQDYAYLLSYARVHSLAASVAPELKDIEAEGRILLKVAEEMEHHRQQLENLGKDTSNIKMGRACQEYADYLLDLSKSGDWLEINVALAPCLLGYASAAKWGLQLYHGDMDPKDEYYKWLADYSSDWYEESCDLGRQVLESHGASISVTKLSKLVKIFADVTQLEVNFWSASLAYEGK</sequence>
<dbReference type="Proteomes" id="UP000019384">
    <property type="component" value="Unassembled WGS sequence"/>
</dbReference>
<gene>
    <name evidence="3" type="ORF">KUCA_T00005520001</name>
</gene>
<dbReference type="AlphaFoldDB" id="W6MT39"/>
<reference evidence="3" key="2">
    <citation type="submission" date="2014-02" db="EMBL/GenBank/DDBJ databases">
        <title>Complete DNA sequence of /Kuraishia capsulata/ illustrates novel genomic features among budding yeasts (/Saccharomycotina/).</title>
        <authorList>
            <person name="Morales L."/>
            <person name="Noel B."/>
            <person name="Porcel B."/>
            <person name="Marcet-Houben M."/>
            <person name="Hullo M-F."/>
            <person name="Sacerdot C."/>
            <person name="Tekaia F."/>
            <person name="Leh-Louis V."/>
            <person name="Despons L."/>
            <person name="Khanna V."/>
            <person name="Aury J-M."/>
            <person name="Barbe V."/>
            <person name="Couloux A."/>
            <person name="Labadie K."/>
            <person name="Pelletier E."/>
            <person name="Souciet J-L."/>
            <person name="Boekhout T."/>
            <person name="Gabaldon T."/>
            <person name="Wincker P."/>
            <person name="Dujon B."/>
        </authorList>
    </citation>
    <scope>NUCLEOTIDE SEQUENCE</scope>
    <source>
        <strain evidence="3">CBS 1993</strain>
    </source>
</reference>
<dbReference type="HOGENOM" id="CLU_020520_2_1_1"/>
<dbReference type="InterPro" id="IPR013749">
    <property type="entry name" value="PM/HMP-P_kinase-1"/>
</dbReference>